<dbReference type="Proteomes" id="UP001553161">
    <property type="component" value="Unassembled WGS sequence"/>
</dbReference>
<dbReference type="Pfam" id="PF13378">
    <property type="entry name" value="MR_MLE_C"/>
    <property type="match status" value="1"/>
</dbReference>
<evidence type="ECO:0000259" key="1">
    <source>
        <dbReference type="SMART" id="SM00922"/>
    </source>
</evidence>
<dbReference type="EMBL" id="JBFBVU010000049">
    <property type="protein sequence ID" value="MEV8468899.1"/>
    <property type="molecule type" value="Genomic_DNA"/>
</dbReference>
<organism evidence="2 3">
    <name type="scientific">Meridianimarinicoccus marinus</name>
    <dbReference type="NCBI Taxonomy" id="3231483"/>
    <lineage>
        <taxon>Bacteria</taxon>
        <taxon>Pseudomonadati</taxon>
        <taxon>Pseudomonadota</taxon>
        <taxon>Alphaproteobacteria</taxon>
        <taxon>Rhodobacterales</taxon>
        <taxon>Paracoccaceae</taxon>
        <taxon>Meridianimarinicoccus</taxon>
    </lineage>
</organism>
<name>A0ABV3LBG2_9RHOB</name>
<dbReference type="PANTHER" id="PTHR48080">
    <property type="entry name" value="D-GALACTONATE DEHYDRATASE-RELATED"/>
    <property type="match status" value="1"/>
</dbReference>
<accession>A0ABV3LBG2</accession>
<protein>
    <submittedName>
        <fullName evidence="2">Enolase C-terminal domain-like protein</fullName>
    </submittedName>
</protein>
<dbReference type="Gene3D" id="3.20.20.120">
    <property type="entry name" value="Enolase-like C-terminal domain"/>
    <property type="match status" value="1"/>
</dbReference>
<reference evidence="2 3" key="1">
    <citation type="submission" date="2024-07" db="EMBL/GenBank/DDBJ databases">
        <authorList>
            <person name="Kang M."/>
        </authorList>
    </citation>
    <scope>NUCLEOTIDE SEQUENCE [LARGE SCALE GENOMIC DNA]</scope>
    <source>
        <strain evidence="2 3">DFM31</strain>
    </source>
</reference>
<dbReference type="InterPro" id="IPR034593">
    <property type="entry name" value="DgoD-like"/>
</dbReference>
<dbReference type="RefSeq" id="WP_366194854.1">
    <property type="nucleotide sequence ID" value="NZ_JBFBVU010000049.1"/>
</dbReference>
<evidence type="ECO:0000313" key="3">
    <source>
        <dbReference type="Proteomes" id="UP001553161"/>
    </source>
</evidence>
<proteinExistence type="predicted"/>
<sequence>MTDSIRTIKLHDIRVSENTLWRHLVVETADGVTGTGEYTLGNAGPNLQSDAARLLRPFLGKAPSPALARPPEGAGLETCAILSALEQALCDVEAAQQGRPVWQSLAPETAPAPLHIYANINRRTEDRSPAGFEASARLAMRQGFRHFKVAPFDDLVPEICGTAEGRARIDAGLARVAAVAGCLAPDLSLMVDCHWRFTPDAAAETLAALADMGVGWFECPLPEVTDNIAALANLRALAHAHDMRLAGLEMSVSPDQVLPFLKAGAYDVIMPDVKYAGGCHGILEMAKLARGYGTAVSIHNPSGPIAHMASVHTALALDNGQLLEMQFDESPMFTSIVSEMVLPEAGTVVPPAAPGLGCALTPQAIAGATSLDVAGDTA</sequence>
<dbReference type="SUPFAM" id="SSF54826">
    <property type="entry name" value="Enolase N-terminal domain-like"/>
    <property type="match status" value="1"/>
</dbReference>
<dbReference type="Gene3D" id="3.30.390.10">
    <property type="entry name" value="Enolase-like, N-terminal domain"/>
    <property type="match status" value="1"/>
</dbReference>
<dbReference type="InterPro" id="IPR029065">
    <property type="entry name" value="Enolase_C-like"/>
</dbReference>
<dbReference type="SMART" id="SM00922">
    <property type="entry name" value="MR_MLE"/>
    <property type="match status" value="1"/>
</dbReference>
<keyword evidence="3" id="KW-1185">Reference proteome</keyword>
<comment type="caution">
    <text evidence="2">The sequence shown here is derived from an EMBL/GenBank/DDBJ whole genome shotgun (WGS) entry which is preliminary data.</text>
</comment>
<evidence type="ECO:0000313" key="2">
    <source>
        <dbReference type="EMBL" id="MEV8468899.1"/>
    </source>
</evidence>
<dbReference type="InterPro" id="IPR029017">
    <property type="entry name" value="Enolase-like_N"/>
</dbReference>
<dbReference type="SUPFAM" id="SSF51604">
    <property type="entry name" value="Enolase C-terminal domain-like"/>
    <property type="match status" value="1"/>
</dbReference>
<feature type="domain" description="Mandelate racemase/muconate lactonizing enzyme C-terminal" evidence="1">
    <location>
        <begin position="129"/>
        <end position="241"/>
    </location>
</feature>
<dbReference type="InterPro" id="IPR036849">
    <property type="entry name" value="Enolase-like_C_sf"/>
</dbReference>
<dbReference type="PANTHER" id="PTHR48080:SF2">
    <property type="entry name" value="D-GALACTONATE DEHYDRATASE"/>
    <property type="match status" value="1"/>
</dbReference>
<dbReference type="InterPro" id="IPR013342">
    <property type="entry name" value="Mandelate_racemase_C"/>
</dbReference>
<gene>
    <name evidence="2" type="ORF">AB0T83_19295</name>
</gene>
<dbReference type="SFLD" id="SFLDS00001">
    <property type="entry name" value="Enolase"/>
    <property type="match status" value="1"/>
</dbReference>